<keyword evidence="10" id="KW-0539">Nucleus</keyword>
<protein>
    <recommendedName>
        <fullName evidence="4">DNA helicase</fullName>
        <ecNumber evidence="4">3.6.4.12</ecNumber>
    </recommendedName>
</protein>
<evidence type="ECO:0000256" key="2">
    <source>
        <dbReference type="ARBA" id="ARBA00004496"/>
    </source>
</evidence>
<feature type="domain" description="AAA+ ATPase" evidence="12">
    <location>
        <begin position="197"/>
        <end position="422"/>
    </location>
</feature>
<evidence type="ECO:0000256" key="6">
    <source>
        <dbReference type="ARBA" id="ARBA00022741"/>
    </source>
</evidence>
<evidence type="ECO:0000256" key="1">
    <source>
        <dbReference type="ARBA" id="ARBA00004123"/>
    </source>
</evidence>
<dbReference type="GO" id="GO:0005524">
    <property type="term" value="F:ATP binding"/>
    <property type="evidence" value="ECO:0007669"/>
    <property type="project" value="UniProtKB-KW"/>
</dbReference>
<name>A0A2H9TJK5_9FUNG</name>
<keyword evidence="6" id="KW-0547">Nucleotide-binding</keyword>
<dbReference type="InterPro" id="IPR014001">
    <property type="entry name" value="Helicase_ATP-bd"/>
</dbReference>
<dbReference type="Proteomes" id="UP000240830">
    <property type="component" value="Unassembled WGS sequence"/>
</dbReference>
<dbReference type="AlphaFoldDB" id="A0A2H9TJK5"/>
<dbReference type="GO" id="GO:0003723">
    <property type="term" value="F:RNA binding"/>
    <property type="evidence" value="ECO:0007669"/>
    <property type="project" value="InterPro"/>
</dbReference>
<dbReference type="GO" id="GO:0006301">
    <property type="term" value="P:DNA damage tolerance"/>
    <property type="evidence" value="ECO:0007669"/>
    <property type="project" value="EnsemblFungi"/>
</dbReference>
<dbReference type="InterPro" id="IPR047187">
    <property type="entry name" value="SF1_C_Upf1"/>
</dbReference>
<comment type="catalytic activity">
    <reaction evidence="11">
        <text>ATP + H2O = ADP + phosphate + H(+)</text>
        <dbReference type="Rhea" id="RHEA:13065"/>
        <dbReference type="ChEBI" id="CHEBI:15377"/>
        <dbReference type="ChEBI" id="CHEBI:15378"/>
        <dbReference type="ChEBI" id="CHEBI:30616"/>
        <dbReference type="ChEBI" id="CHEBI:43474"/>
        <dbReference type="ChEBI" id="CHEBI:456216"/>
        <dbReference type="EC" id="3.6.4.12"/>
    </reaction>
    <physiologicalReaction direction="left-to-right" evidence="11">
        <dbReference type="Rhea" id="RHEA:13066"/>
    </physiologicalReaction>
</comment>
<comment type="similarity">
    <text evidence="3">Belongs to the DNA2/NAM7 helicase family.</text>
</comment>
<keyword evidence="9" id="KW-0067">ATP-binding</keyword>
<proteinExistence type="inferred from homology"/>
<evidence type="ECO:0000256" key="8">
    <source>
        <dbReference type="ARBA" id="ARBA00022806"/>
    </source>
</evidence>
<keyword evidence="15" id="KW-1185">Reference proteome</keyword>
<dbReference type="InterPro" id="IPR050534">
    <property type="entry name" value="Coronavir_polyprotein_1ab"/>
</dbReference>
<dbReference type="SMART" id="SM00487">
    <property type="entry name" value="DEXDc"/>
    <property type="match status" value="1"/>
</dbReference>
<dbReference type="STRING" id="1246581.A0A2H9TJK5"/>
<dbReference type="InterPro" id="IPR027417">
    <property type="entry name" value="P-loop_NTPase"/>
</dbReference>
<dbReference type="GO" id="GO:0043601">
    <property type="term" value="C:nuclear replisome"/>
    <property type="evidence" value="ECO:0007669"/>
    <property type="project" value="EnsemblFungi"/>
</dbReference>
<reference evidence="14 15" key="1">
    <citation type="submission" date="2016-10" db="EMBL/GenBank/DDBJ databases">
        <title>The genome of Paramicrosporidium saccamoebae is the missing link in understanding Cryptomycota and Microsporidia evolution.</title>
        <authorList>
            <person name="Quandt C.A."/>
            <person name="Beaudet D."/>
            <person name="Corsaro D."/>
            <person name="Michel R."/>
            <person name="Corradi N."/>
            <person name="James T."/>
        </authorList>
    </citation>
    <scope>NUCLEOTIDE SEQUENCE [LARGE SCALE GENOMIC DNA]</scope>
    <source>
        <strain evidence="14 15">KSL3</strain>
    </source>
</reference>
<dbReference type="InterPro" id="IPR048761">
    <property type="entry name" value="SMUBP-2_HCS1_1B"/>
</dbReference>
<dbReference type="PANTHER" id="PTHR43788">
    <property type="entry name" value="DNA2/NAM7 HELICASE FAMILY MEMBER"/>
    <property type="match status" value="1"/>
</dbReference>
<keyword evidence="5" id="KW-0963">Cytoplasm</keyword>
<comment type="caution">
    <text evidence="14">The sequence shown here is derived from an EMBL/GenBank/DDBJ whole genome shotgun (WGS) entry which is preliminary data.</text>
</comment>
<organism evidence="14 15">
    <name type="scientific">Paramicrosporidium saccamoebae</name>
    <dbReference type="NCBI Taxonomy" id="1246581"/>
    <lineage>
        <taxon>Eukaryota</taxon>
        <taxon>Fungi</taxon>
        <taxon>Fungi incertae sedis</taxon>
        <taxon>Cryptomycota</taxon>
        <taxon>Cryptomycota incertae sedis</taxon>
        <taxon>Paramicrosporidium</taxon>
    </lineage>
</organism>
<dbReference type="Gene3D" id="2.40.30.270">
    <property type="match status" value="1"/>
</dbReference>
<dbReference type="InterPro" id="IPR003593">
    <property type="entry name" value="AAA+_ATPase"/>
</dbReference>
<dbReference type="CDD" id="cd18044">
    <property type="entry name" value="DEXXQc_SMUBP2"/>
    <property type="match status" value="1"/>
</dbReference>
<feature type="domain" description="Helicase ATP-binding" evidence="13">
    <location>
        <begin position="179"/>
        <end position="440"/>
    </location>
</feature>
<evidence type="ECO:0000256" key="11">
    <source>
        <dbReference type="ARBA" id="ARBA00048432"/>
    </source>
</evidence>
<dbReference type="GO" id="GO:0016787">
    <property type="term" value="F:hydrolase activity"/>
    <property type="evidence" value="ECO:0007669"/>
    <property type="project" value="UniProtKB-KW"/>
</dbReference>
<dbReference type="SUPFAM" id="SSF52540">
    <property type="entry name" value="P-loop containing nucleoside triphosphate hydrolases"/>
    <property type="match status" value="1"/>
</dbReference>
<dbReference type="GO" id="GO:0043139">
    <property type="term" value="F:5'-3' DNA helicase activity"/>
    <property type="evidence" value="ECO:0007669"/>
    <property type="project" value="EnsemblFungi"/>
</dbReference>
<keyword evidence="7" id="KW-0378">Hydrolase</keyword>
<comment type="subcellular location">
    <subcellularLocation>
        <location evidence="2">Cytoplasm</location>
    </subcellularLocation>
    <subcellularLocation>
        <location evidence="1">Nucleus</location>
    </subcellularLocation>
</comment>
<dbReference type="GO" id="GO:0033203">
    <property type="term" value="C:DNA helicase A complex"/>
    <property type="evidence" value="ECO:0007669"/>
    <property type="project" value="EnsemblFungi"/>
</dbReference>
<sequence length="552" mass="60604">MDPAIVACVVEKHLKLIGLEEDAERAEQQEFLGSLSKQQLQQRGVAIYGLRITEQRTGLVGKTIVELGTGSNLPAHVIKTGDVVQIDRPSKTEVEAVSGIVNRLTENFISVAFKEPPNIPDDGLRIVKLPNDVAFQRMRYAMTNLGNSKQSRLLDVLFGPVKGDGKQFPDPDTTKARWFNPHLNESQKEAVISALNASELKLIHGPPGTGKTETLIEIIKQLVTPRIFNTSTRKRVLVCGPSNLSVDNIVERLGQIDMVRVGHPARVLESVIPHTLDSRLATGDAAALVKDIRLEIDTALKQLSKSGAKRREIYAELKELRKELYSREKGAIDNLISGSSVVLSTLNMAGSKLLKNRRFDVVIIDEAGQALEAECWLAMLLAEKVILAGDHCQLPPTVSSPSAERGGLATTLFERLVSRNPEAMSLLNTQYRMNHLIMDWSSTEFYHGKLIADPSVATHSLFTEHNESVLRLIDTVGFDYLEAQVDEDQSKYNEGEAKLVVEHLLKLVTGGVSPKSIAVITPYNAQVGLIETLVSECHQVRGVEIGSGISQS</sequence>
<evidence type="ECO:0000313" key="14">
    <source>
        <dbReference type="EMBL" id="PJF17820.1"/>
    </source>
</evidence>
<dbReference type="Pfam" id="PF21138">
    <property type="entry name" value="SMUBP-2_HCS1_1B"/>
    <property type="match status" value="1"/>
</dbReference>
<dbReference type="EC" id="3.6.4.12" evidence="4"/>
<gene>
    <name evidence="14" type="ORF">PSACC_02366</name>
</gene>
<dbReference type="SMART" id="SM00382">
    <property type="entry name" value="AAA"/>
    <property type="match status" value="1"/>
</dbReference>
<dbReference type="InterPro" id="IPR041679">
    <property type="entry name" value="DNA2/NAM7-like_C"/>
</dbReference>
<keyword evidence="8" id="KW-0347">Helicase</keyword>
<evidence type="ECO:0000256" key="7">
    <source>
        <dbReference type="ARBA" id="ARBA00022801"/>
    </source>
</evidence>
<evidence type="ECO:0000259" key="13">
    <source>
        <dbReference type="SMART" id="SM00487"/>
    </source>
</evidence>
<evidence type="ECO:0000256" key="4">
    <source>
        <dbReference type="ARBA" id="ARBA00012551"/>
    </source>
</evidence>
<dbReference type="GO" id="GO:0005737">
    <property type="term" value="C:cytoplasm"/>
    <property type="evidence" value="ECO:0007669"/>
    <property type="project" value="UniProtKB-SubCell"/>
</dbReference>
<dbReference type="Pfam" id="PF13086">
    <property type="entry name" value="AAA_11"/>
    <property type="match status" value="1"/>
</dbReference>
<dbReference type="Pfam" id="PF13087">
    <property type="entry name" value="AAA_12"/>
    <property type="match status" value="1"/>
</dbReference>
<dbReference type="EMBL" id="MTSL01000158">
    <property type="protein sequence ID" value="PJF17820.1"/>
    <property type="molecule type" value="Genomic_DNA"/>
</dbReference>
<dbReference type="CDD" id="cd18808">
    <property type="entry name" value="SF1_C_Upf1"/>
    <property type="match status" value="1"/>
</dbReference>
<dbReference type="Gene3D" id="3.40.50.300">
    <property type="entry name" value="P-loop containing nucleotide triphosphate hydrolases"/>
    <property type="match status" value="2"/>
</dbReference>
<evidence type="ECO:0000256" key="3">
    <source>
        <dbReference type="ARBA" id="ARBA00007913"/>
    </source>
</evidence>
<dbReference type="PANTHER" id="PTHR43788:SF8">
    <property type="entry name" value="DNA-BINDING PROTEIN SMUBP-2"/>
    <property type="match status" value="1"/>
</dbReference>
<evidence type="ECO:0000259" key="12">
    <source>
        <dbReference type="SMART" id="SM00382"/>
    </source>
</evidence>
<evidence type="ECO:0000256" key="10">
    <source>
        <dbReference type="ARBA" id="ARBA00023242"/>
    </source>
</evidence>
<dbReference type="InterPro" id="IPR041677">
    <property type="entry name" value="DNA2/NAM7_AAA_11"/>
</dbReference>
<dbReference type="OrthoDB" id="6513042at2759"/>
<evidence type="ECO:0000313" key="15">
    <source>
        <dbReference type="Proteomes" id="UP000240830"/>
    </source>
</evidence>
<evidence type="ECO:0000256" key="5">
    <source>
        <dbReference type="ARBA" id="ARBA00022490"/>
    </source>
</evidence>
<accession>A0A2H9TJK5</accession>
<evidence type="ECO:0000256" key="9">
    <source>
        <dbReference type="ARBA" id="ARBA00022840"/>
    </source>
</evidence>